<evidence type="ECO:0000259" key="2">
    <source>
        <dbReference type="Pfam" id="PF20469"/>
    </source>
</evidence>
<sequence length="582" mass="65468">MTASAPSVGASLSRLRVEKFRAIAAADIELGDTVALVGQNGAGKTSLLRALNAFFNFEAEQDAFESGHHRYLSTTQSVIDVTISGLKNSGIRGVNSAGELRARLKYRRQAVWEVLESTTWVKFTTAAELQRFRDALRSHITYALVPTRRDHEIAHAPTSGLLETAVRAWLSGHSQRDNKSPKIASLAEQLRTQSLSGLQKELRKIAPLEGPFTFELGHASLPDYRVLLQNLELTVREGGQQISLAEAGSGTQSMAVFALYSYLAQLEGKNYILGLEEPEQNLHPQAQQQLVRRLRDLGLQVVFTTHSPTIVDMLDHEHVVLCKRTVGKKRDLEVRVSQISRTFFTDHGLDRDNYYTFHRRRNSDFLFADYVVVTEGPVDAAVVRRLLEDAGTPAEEIGTSIVALDGVKGRSIDFMFHLLRGLGIEAAFVIDRDYFLHYRAGERKLSQDARGFPQFSETVHSDCLLNEIVPTPYERQELSKLLLEQPMKAMSLLADRGFFTFMWALEVDPVNATTTRERMYDHFHLRGAQRHQAELLITRAKKIKKTEVLLDAIANVPPRLLPTSYKTLRRELPARALRARSQ</sequence>
<proteinExistence type="predicted"/>
<organism evidence="3 4">
    <name type="scientific">Microbacterium azadirachtae</name>
    <dbReference type="NCBI Taxonomy" id="582680"/>
    <lineage>
        <taxon>Bacteria</taxon>
        <taxon>Bacillati</taxon>
        <taxon>Actinomycetota</taxon>
        <taxon>Actinomycetes</taxon>
        <taxon>Micrococcales</taxon>
        <taxon>Microbacteriaceae</taxon>
        <taxon>Microbacterium</taxon>
    </lineage>
</organism>
<protein>
    <submittedName>
        <fullName evidence="3">DNA replication and repair protein RecF</fullName>
    </submittedName>
</protein>
<dbReference type="SUPFAM" id="SSF52540">
    <property type="entry name" value="P-loop containing nucleoside triphosphate hydrolases"/>
    <property type="match status" value="1"/>
</dbReference>
<dbReference type="EMBL" id="JYIT01000048">
    <property type="protein sequence ID" value="KJL29470.1"/>
    <property type="molecule type" value="Genomic_DNA"/>
</dbReference>
<reference evidence="3 4" key="1">
    <citation type="submission" date="2015-02" db="EMBL/GenBank/DDBJ databases">
        <title>Draft genome sequences of ten Microbacterium spp. with emphasis on heavy metal contaminated environments.</title>
        <authorList>
            <person name="Corretto E."/>
        </authorList>
    </citation>
    <scope>NUCLEOTIDE SEQUENCE [LARGE SCALE GENOMIC DNA]</scope>
    <source>
        <strain evidence="3 4">DSM 23848</strain>
    </source>
</reference>
<dbReference type="AlphaFoldDB" id="A0A0F0LAY7"/>
<dbReference type="Pfam" id="PF13304">
    <property type="entry name" value="AAA_21"/>
    <property type="match status" value="1"/>
</dbReference>
<dbReference type="InterPro" id="IPR003959">
    <property type="entry name" value="ATPase_AAA_core"/>
</dbReference>
<feature type="domain" description="OLD protein-like TOPRIM" evidence="2">
    <location>
        <begin position="366"/>
        <end position="433"/>
    </location>
</feature>
<evidence type="ECO:0000313" key="3">
    <source>
        <dbReference type="EMBL" id="KJL29470.1"/>
    </source>
</evidence>
<evidence type="ECO:0000313" key="4">
    <source>
        <dbReference type="Proteomes" id="UP000033448"/>
    </source>
</evidence>
<accession>A0A0F0LAY7</accession>
<dbReference type="Pfam" id="PF20469">
    <property type="entry name" value="OLD-like_TOPRIM"/>
    <property type="match status" value="1"/>
</dbReference>
<dbReference type="PATRIC" id="fig|582680.7.peg.363"/>
<dbReference type="PANTHER" id="PTHR43581">
    <property type="entry name" value="ATP/GTP PHOSPHATASE"/>
    <property type="match status" value="1"/>
</dbReference>
<name>A0A0F0LAY7_9MICO</name>
<keyword evidence="4" id="KW-1185">Reference proteome</keyword>
<dbReference type="InterPro" id="IPR034139">
    <property type="entry name" value="TOPRIM_OLD"/>
</dbReference>
<dbReference type="InterPro" id="IPR051396">
    <property type="entry name" value="Bact_Antivir_Def_Nuclease"/>
</dbReference>
<dbReference type="InterPro" id="IPR027417">
    <property type="entry name" value="P-loop_NTPase"/>
</dbReference>
<dbReference type="Proteomes" id="UP000033448">
    <property type="component" value="Unassembled WGS sequence"/>
</dbReference>
<feature type="domain" description="ATPase AAA-type core" evidence="1">
    <location>
        <begin position="35"/>
        <end position="312"/>
    </location>
</feature>
<comment type="caution">
    <text evidence="3">The sequence shown here is derived from an EMBL/GenBank/DDBJ whole genome shotgun (WGS) entry which is preliminary data.</text>
</comment>
<dbReference type="PANTHER" id="PTHR43581:SF2">
    <property type="entry name" value="EXCINUCLEASE ATPASE SUBUNIT"/>
    <property type="match status" value="1"/>
</dbReference>
<evidence type="ECO:0000259" key="1">
    <source>
        <dbReference type="Pfam" id="PF13304"/>
    </source>
</evidence>
<dbReference type="GO" id="GO:0005524">
    <property type="term" value="F:ATP binding"/>
    <property type="evidence" value="ECO:0007669"/>
    <property type="project" value="InterPro"/>
</dbReference>
<gene>
    <name evidence="3" type="primary">recF_1</name>
    <name evidence="3" type="ORF">RL72_00347</name>
</gene>
<dbReference type="Gene3D" id="3.40.50.300">
    <property type="entry name" value="P-loop containing nucleotide triphosphate hydrolases"/>
    <property type="match status" value="1"/>
</dbReference>
<dbReference type="GO" id="GO:0016887">
    <property type="term" value="F:ATP hydrolysis activity"/>
    <property type="evidence" value="ECO:0007669"/>
    <property type="project" value="InterPro"/>
</dbReference>